<dbReference type="PANTHER" id="PTHR43485">
    <property type="entry name" value="HYDROGENASE-4 COMPONENT G"/>
    <property type="match status" value="1"/>
</dbReference>
<feature type="binding site" evidence="2">
    <location>
        <position position="321"/>
    </location>
    <ligand>
        <name>Mg(2+)</name>
        <dbReference type="ChEBI" id="CHEBI:18420"/>
    </ligand>
</feature>
<feature type="binding site" evidence="2">
    <location>
        <position position="354"/>
    </location>
    <ligand>
        <name>Ni(2+)</name>
        <dbReference type="ChEBI" id="CHEBI:49786"/>
    </ligand>
</feature>
<dbReference type="InterPro" id="IPR029014">
    <property type="entry name" value="NiFe-Hase_large"/>
</dbReference>
<dbReference type="Pfam" id="PF00346">
    <property type="entry name" value="Complex1_49kDa"/>
    <property type="match status" value="2"/>
</dbReference>
<comment type="cofactor">
    <cofactor evidence="2">
        <name>Fe cation</name>
        <dbReference type="ChEBI" id="CHEBI:24875"/>
    </cofactor>
</comment>
<keyword evidence="2" id="KW-0479">Metal-binding</keyword>
<sequence length="360" mass="40337">MSYTIPIGPYHPALEEPIHARLTVDGERITDAEVFVGYNHRGIERLAQERNFIQTLVLVERVCGICSHSHSLTYALCIEHIAGMEVPKRGQYIRVIIEELERIHSHLLWLGIACHIVGHDSLFMQCWNDREGTMDVLEALTGNRVNYGMNIIGGARRDFTDDQRRDLMAAMDDLEQRMGPITHWLTHDKTLAMRTKGVGILTREDAIRLGAVGPHARASGVDMDVRRDAPYSSYEDFDFKVPVQESGDVYARVVIRVLEIYESIKIIRQAVDNLPEGPINLGNRIPKVPAGEFIARHEAPRGHLVYKVVTDGGLNNHRVSLHVPTFKNAPTVPVMLRGNTVADAGLIVASIDPCFSCLDR</sequence>
<dbReference type="InterPro" id="IPR001501">
    <property type="entry name" value="Ni-dep_hyd_lsu"/>
</dbReference>
<keyword evidence="2" id="KW-0533">Nickel</keyword>
<dbReference type="InterPro" id="IPR052197">
    <property type="entry name" value="ComplexI_49kDa-like"/>
</dbReference>
<dbReference type="InterPro" id="IPR001135">
    <property type="entry name" value="NADH_Q_OxRdtase_suD"/>
</dbReference>
<evidence type="ECO:0000313" key="5">
    <source>
        <dbReference type="Proteomes" id="UP000886879"/>
    </source>
</evidence>
<feature type="domain" description="NADH-quinone oxidoreductase subunit D" evidence="3">
    <location>
        <begin position="117"/>
        <end position="281"/>
    </location>
</feature>
<comment type="caution">
    <text evidence="4">The sequence shown here is derived from an EMBL/GenBank/DDBJ whole genome shotgun (WGS) entry which is preliminary data.</text>
</comment>
<proteinExistence type="predicted"/>
<organism evidence="4 5">
    <name type="scientific">Candidatus Enterenecus faecium</name>
    <dbReference type="NCBI Taxonomy" id="2840780"/>
    <lineage>
        <taxon>Bacteria</taxon>
        <taxon>Bacillati</taxon>
        <taxon>Bacillota</taxon>
        <taxon>Clostridia</taxon>
        <taxon>Eubacteriales</taxon>
        <taxon>Candidatus Enterenecus</taxon>
    </lineage>
</organism>
<dbReference type="EMBL" id="DVFO01000031">
    <property type="protein sequence ID" value="HIQ60621.1"/>
    <property type="molecule type" value="Genomic_DNA"/>
</dbReference>
<dbReference type="Pfam" id="PF00374">
    <property type="entry name" value="NiFeSe_Hases"/>
    <property type="match status" value="1"/>
</dbReference>
<gene>
    <name evidence="4" type="ORF">IAD31_03375</name>
</gene>
<feature type="binding site" evidence="2">
    <location>
        <position position="66"/>
    </location>
    <ligand>
        <name>Fe cation</name>
        <dbReference type="ChEBI" id="CHEBI:24875"/>
    </ligand>
</feature>
<reference evidence="4" key="2">
    <citation type="journal article" date="2021" name="PeerJ">
        <title>Extensive microbial diversity within the chicken gut microbiome revealed by metagenomics and culture.</title>
        <authorList>
            <person name="Gilroy R."/>
            <person name="Ravi A."/>
            <person name="Getino M."/>
            <person name="Pursley I."/>
            <person name="Horton D.L."/>
            <person name="Alikhan N.F."/>
            <person name="Baker D."/>
            <person name="Gharbi K."/>
            <person name="Hall N."/>
            <person name="Watson M."/>
            <person name="Adriaenssens E.M."/>
            <person name="Foster-Nyarko E."/>
            <person name="Jarju S."/>
            <person name="Secka A."/>
            <person name="Antonio M."/>
            <person name="Oren A."/>
            <person name="Chaudhuri R.R."/>
            <person name="La Ragione R."/>
            <person name="Hildebrand F."/>
            <person name="Pallen M.J."/>
        </authorList>
    </citation>
    <scope>NUCLEOTIDE SEQUENCE</scope>
    <source>
        <strain evidence="4">ChiGjej2B2-12916</strain>
    </source>
</reference>
<dbReference type="Gene3D" id="1.10.645.10">
    <property type="entry name" value="Cytochrome-c3 Hydrogenase, chain B"/>
    <property type="match status" value="1"/>
</dbReference>
<evidence type="ECO:0000256" key="1">
    <source>
        <dbReference type="ARBA" id="ARBA00023002"/>
    </source>
</evidence>
<feature type="domain" description="NADH-quinone oxidoreductase subunit D" evidence="3">
    <location>
        <begin position="286"/>
        <end position="360"/>
    </location>
</feature>
<keyword evidence="2" id="KW-0408">Iron</keyword>
<name>A0A9D1CG36_9FIRM</name>
<dbReference type="PANTHER" id="PTHR43485:SF1">
    <property type="entry name" value="FORMATE HYDROGENLYASE SUBUNIT 5-RELATED"/>
    <property type="match status" value="1"/>
</dbReference>
<feature type="binding site" evidence="2">
    <location>
        <position position="44"/>
    </location>
    <ligand>
        <name>Mg(2+)</name>
        <dbReference type="ChEBI" id="CHEBI:18420"/>
    </ligand>
</feature>
<dbReference type="SUPFAM" id="SSF56762">
    <property type="entry name" value="HydB/Nqo4-like"/>
    <property type="match status" value="1"/>
</dbReference>
<keyword evidence="2" id="KW-0460">Magnesium</keyword>
<feature type="binding site" evidence="2">
    <location>
        <position position="357"/>
    </location>
    <ligand>
        <name>Fe cation</name>
        <dbReference type="ChEBI" id="CHEBI:24875"/>
    </ligand>
</feature>
<evidence type="ECO:0000259" key="3">
    <source>
        <dbReference type="Pfam" id="PF00346"/>
    </source>
</evidence>
<dbReference type="PROSITE" id="PS00507">
    <property type="entry name" value="NI_HGENASE_L_1"/>
    <property type="match status" value="1"/>
</dbReference>
<dbReference type="GO" id="GO:0051287">
    <property type="term" value="F:NAD binding"/>
    <property type="evidence" value="ECO:0007669"/>
    <property type="project" value="InterPro"/>
</dbReference>
<dbReference type="GO" id="GO:0016151">
    <property type="term" value="F:nickel cation binding"/>
    <property type="evidence" value="ECO:0007669"/>
    <property type="project" value="InterPro"/>
</dbReference>
<dbReference type="Proteomes" id="UP000886879">
    <property type="component" value="Unassembled WGS sequence"/>
</dbReference>
<evidence type="ECO:0000313" key="4">
    <source>
        <dbReference type="EMBL" id="HIQ60621.1"/>
    </source>
</evidence>
<dbReference type="AlphaFoldDB" id="A0A9D1CG36"/>
<feature type="binding site" evidence="2">
    <location>
        <position position="66"/>
    </location>
    <ligand>
        <name>Ni(2+)</name>
        <dbReference type="ChEBI" id="CHEBI:49786"/>
    </ligand>
</feature>
<evidence type="ECO:0000256" key="2">
    <source>
        <dbReference type="PIRSR" id="PIRSR601501-1"/>
    </source>
</evidence>
<feature type="binding site" evidence="2">
    <location>
        <position position="63"/>
    </location>
    <ligand>
        <name>Ni(2+)</name>
        <dbReference type="ChEBI" id="CHEBI:49786"/>
    </ligand>
</feature>
<dbReference type="GO" id="GO:0008901">
    <property type="term" value="F:ferredoxin hydrogenase activity"/>
    <property type="evidence" value="ECO:0007669"/>
    <property type="project" value="InterPro"/>
</dbReference>
<comment type="cofactor">
    <cofactor evidence="2">
        <name>Ni(2+)</name>
        <dbReference type="ChEBI" id="CHEBI:49786"/>
    </cofactor>
</comment>
<accession>A0A9D1CG36</accession>
<protein>
    <submittedName>
        <fullName evidence="4">Nickel-dependent hydrogenase large subunit</fullName>
    </submittedName>
</protein>
<dbReference type="GO" id="GO:0016651">
    <property type="term" value="F:oxidoreductase activity, acting on NAD(P)H"/>
    <property type="evidence" value="ECO:0007669"/>
    <property type="project" value="InterPro"/>
</dbReference>
<reference evidence="4" key="1">
    <citation type="submission" date="2020-10" db="EMBL/GenBank/DDBJ databases">
        <authorList>
            <person name="Gilroy R."/>
        </authorList>
    </citation>
    <scope>NUCLEOTIDE SEQUENCE</scope>
    <source>
        <strain evidence="4">ChiGjej2B2-12916</strain>
    </source>
</reference>
<keyword evidence="1" id="KW-0560">Oxidoreductase</keyword>
<dbReference type="InterPro" id="IPR018194">
    <property type="entry name" value="Ni-dep_hyd_lsu_Ni_BS"/>
</dbReference>
<dbReference type="GO" id="GO:0048038">
    <property type="term" value="F:quinone binding"/>
    <property type="evidence" value="ECO:0007669"/>
    <property type="project" value="InterPro"/>
</dbReference>